<evidence type="ECO:0000256" key="4">
    <source>
        <dbReference type="ARBA" id="ARBA00022705"/>
    </source>
</evidence>
<name>A0A6A6P8P6_9PEZI</name>
<dbReference type="GO" id="GO:0000811">
    <property type="term" value="C:GINS complex"/>
    <property type="evidence" value="ECO:0007669"/>
    <property type="project" value="UniProtKB-UniRule"/>
</dbReference>
<evidence type="ECO:0000259" key="8">
    <source>
        <dbReference type="Pfam" id="PF22466"/>
    </source>
</evidence>
<dbReference type="InterPro" id="IPR021151">
    <property type="entry name" value="GINS_A"/>
</dbReference>
<dbReference type="InterPro" id="IPR010492">
    <property type="entry name" value="GINS_Psf3"/>
</dbReference>
<evidence type="ECO:0000256" key="2">
    <source>
        <dbReference type="ARBA" id="ARBA00006343"/>
    </source>
</evidence>
<dbReference type="CDD" id="cd21693">
    <property type="entry name" value="GINS_B_Psf3"/>
    <property type="match status" value="1"/>
</dbReference>
<dbReference type="OrthoDB" id="10251744at2759"/>
<dbReference type="Proteomes" id="UP000799766">
    <property type="component" value="Unassembled WGS sequence"/>
</dbReference>
<evidence type="ECO:0000259" key="7">
    <source>
        <dbReference type="Pfam" id="PF05916"/>
    </source>
</evidence>
<dbReference type="SUPFAM" id="SSF158573">
    <property type="entry name" value="GINS helical bundle-like"/>
    <property type="match status" value="1"/>
</dbReference>
<protein>
    <recommendedName>
        <fullName evidence="3 6">DNA replication complex GINS protein PSF3</fullName>
    </recommendedName>
</protein>
<evidence type="ECO:0000313" key="10">
    <source>
        <dbReference type="Proteomes" id="UP000799766"/>
    </source>
</evidence>
<organism evidence="9 10">
    <name type="scientific">Lineolata rhizophorae</name>
    <dbReference type="NCBI Taxonomy" id="578093"/>
    <lineage>
        <taxon>Eukaryota</taxon>
        <taxon>Fungi</taxon>
        <taxon>Dikarya</taxon>
        <taxon>Ascomycota</taxon>
        <taxon>Pezizomycotina</taxon>
        <taxon>Dothideomycetes</taxon>
        <taxon>Dothideomycetes incertae sedis</taxon>
        <taxon>Lineolatales</taxon>
        <taxon>Lineolataceae</taxon>
        <taxon>Lineolata</taxon>
    </lineage>
</organism>
<dbReference type="Pfam" id="PF05916">
    <property type="entry name" value="Sld5"/>
    <property type="match status" value="1"/>
</dbReference>
<evidence type="ECO:0000256" key="5">
    <source>
        <dbReference type="ARBA" id="ARBA00023242"/>
    </source>
</evidence>
<gene>
    <name evidence="9" type="ORF">BDY21DRAFT_281398</name>
</gene>
<dbReference type="Pfam" id="PF22466">
    <property type="entry name" value="PSF3_N"/>
    <property type="match status" value="1"/>
</dbReference>
<comment type="subunit">
    <text evidence="6">Component of the GINS complex.</text>
</comment>
<dbReference type="CDD" id="cd11713">
    <property type="entry name" value="GINS_A_psf3"/>
    <property type="match status" value="1"/>
</dbReference>
<accession>A0A6A6P8P6</accession>
<proteinExistence type="inferred from homology"/>
<dbReference type="InterPro" id="IPR036224">
    <property type="entry name" value="GINS_bundle-like_dom_sf"/>
</dbReference>
<dbReference type="InterPro" id="IPR055221">
    <property type="entry name" value="PSF3_N"/>
</dbReference>
<feature type="domain" description="DNA replication complex GINS protein PSF3 N-terminal" evidence="8">
    <location>
        <begin position="5"/>
        <end position="57"/>
    </location>
</feature>
<evidence type="ECO:0000256" key="6">
    <source>
        <dbReference type="RuleBase" id="RU367161"/>
    </source>
</evidence>
<feature type="domain" description="GINS subunit" evidence="7">
    <location>
        <begin position="87"/>
        <end position="185"/>
    </location>
</feature>
<comment type="similarity">
    <text evidence="2 6">Belongs to the GINS3/PSF3 family.</text>
</comment>
<dbReference type="EMBL" id="MU001674">
    <property type="protein sequence ID" value="KAF2460187.1"/>
    <property type="molecule type" value="Genomic_DNA"/>
</dbReference>
<evidence type="ECO:0000313" key="9">
    <source>
        <dbReference type="EMBL" id="KAF2460187.1"/>
    </source>
</evidence>
<comment type="function">
    <text evidence="6">The GINS complex plays an essential role in the initiation of DNA replication.</text>
</comment>
<dbReference type="PANTHER" id="PTHR22768:SF0">
    <property type="entry name" value="DNA REPLICATION COMPLEX GINS PROTEIN PSF3"/>
    <property type="match status" value="1"/>
</dbReference>
<dbReference type="PANTHER" id="PTHR22768">
    <property type="entry name" value="DNA REPLICATION COMPLEX GINS PROTEIN PSF3"/>
    <property type="match status" value="1"/>
</dbReference>
<evidence type="ECO:0000256" key="3">
    <source>
        <dbReference type="ARBA" id="ARBA00015140"/>
    </source>
</evidence>
<dbReference type="InterPro" id="IPR038437">
    <property type="entry name" value="GINS_Psf3_sf"/>
</dbReference>
<dbReference type="GO" id="GO:1902975">
    <property type="term" value="P:mitotic DNA replication initiation"/>
    <property type="evidence" value="ECO:0007669"/>
    <property type="project" value="TreeGrafter"/>
</dbReference>
<dbReference type="SUPFAM" id="SSF160059">
    <property type="entry name" value="PriA/YqbF domain"/>
    <property type="match status" value="1"/>
</dbReference>
<evidence type="ECO:0000256" key="1">
    <source>
        <dbReference type="ARBA" id="ARBA00004123"/>
    </source>
</evidence>
<sequence length="192" mass="20898">MDSYYDVDAILTDSQKVPCTFELSVPGLGFLDGNMGGDMKQGTKVELPLWLAEMLAVSIGHTKLMYSHSSASAAVPSFTSLDLPSALSNRVVAALKADPRTVDLRAQAPHFYALGARILELFDEDEIVDVLSETFKVRVTTLADQAHNPRGATGEGADFLRGLDETERKLFRDAHDGAKAVRTWLAESAKKK</sequence>
<comment type="subcellular location">
    <subcellularLocation>
        <location evidence="1 6">Nucleus</location>
    </subcellularLocation>
</comment>
<reference evidence="9" key="1">
    <citation type="journal article" date="2020" name="Stud. Mycol.">
        <title>101 Dothideomycetes genomes: a test case for predicting lifestyles and emergence of pathogens.</title>
        <authorList>
            <person name="Haridas S."/>
            <person name="Albert R."/>
            <person name="Binder M."/>
            <person name="Bloem J."/>
            <person name="Labutti K."/>
            <person name="Salamov A."/>
            <person name="Andreopoulos B."/>
            <person name="Baker S."/>
            <person name="Barry K."/>
            <person name="Bills G."/>
            <person name="Bluhm B."/>
            <person name="Cannon C."/>
            <person name="Castanera R."/>
            <person name="Culley D."/>
            <person name="Daum C."/>
            <person name="Ezra D."/>
            <person name="Gonzalez J."/>
            <person name="Henrissat B."/>
            <person name="Kuo A."/>
            <person name="Liang C."/>
            <person name="Lipzen A."/>
            <person name="Lutzoni F."/>
            <person name="Magnuson J."/>
            <person name="Mondo S."/>
            <person name="Nolan M."/>
            <person name="Ohm R."/>
            <person name="Pangilinan J."/>
            <person name="Park H.-J."/>
            <person name="Ramirez L."/>
            <person name="Alfaro M."/>
            <person name="Sun H."/>
            <person name="Tritt A."/>
            <person name="Yoshinaga Y."/>
            <person name="Zwiers L.-H."/>
            <person name="Turgeon B."/>
            <person name="Goodwin S."/>
            <person name="Spatafora J."/>
            <person name="Crous P."/>
            <person name="Grigoriev I."/>
        </authorList>
    </citation>
    <scope>NUCLEOTIDE SEQUENCE</scope>
    <source>
        <strain evidence="9">ATCC 16933</strain>
    </source>
</reference>
<dbReference type="Gene3D" id="1.20.58.2050">
    <property type="match status" value="1"/>
</dbReference>
<keyword evidence="5 6" id="KW-0539">Nucleus</keyword>
<dbReference type="AlphaFoldDB" id="A0A6A6P8P6"/>
<keyword evidence="10" id="KW-1185">Reference proteome</keyword>
<keyword evidence="4 6" id="KW-0235">DNA replication</keyword>